<dbReference type="STRING" id="56216.A0A1A6HLQ3"/>
<sequence>MVPVSPQSPSTPNTELTQASESTLVLHHLQPEENEFRGKLLTQRWTQEDKTSSCRTEKHFLCRYNK</sequence>
<gene>
    <name evidence="1" type="ORF">A6R68_18742</name>
</gene>
<evidence type="ECO:0000313" key="2">
    <source>
        <dbReference type="Proteomes" id="UP000092124"/>
    </source>
</evidence>
<keyword evidence="2" id="KW-1185">Reference proteome</keyword>
<name>A0A1A6HLQ3_NEOLE</name>
<dbReference type="Proteomes" id="UP000092124">
    <property type="component" value="Unassembled WGS sequence"/>
</dbReference>
<accession>A0A1A6HLQ3</accession>
<organism evidence="1 2">
    <name type="scientific">Neotoma lepida</name>
    <name type="common">Desert woodrat</name>
    <dbReference type="NCBI Taxonomy" id="56216"/>
    <lineage>
        <taxon>Eukaryota</taxon>
        <taxon>Metazoa</taxon>
        <taxon>Chordata</taxon>
        <taxon>Craniata</taxon>
        <taxon>Vertebrata</taxon>
        <taxon>Euteleostomi</taxon>
        <taxon>Mammalia</taxon>
        <taxon>Eutheria</taxon>
        <taxon>Euarchontoglires</taxon>
        <taxon>Glires</taxon>
        <taxon>Rodentia</taxon>
        <taxon>Myomorpha</taxon>
        <taxon>Muroidea</taxon>
        <taxon>Cricetidae</taxon>
        <taxon>Neotominae</taxon>
        <taxon>Neotoma</taxon>
    </lineage>
</organism>
<comment type="caution">
    <text evidence="1">The sequence shown here is derived from an EMBL/GenBank/DDBJ whole genome shotgun (WGS) entry which is preliminary data.</text>
</comment>
<protein>
    <submittedName>
        <fullName evidence="1">Uncharacterized protein</fullName>
    </submittedName>
</protein>
<dbReference type="AlphaFoldDB" id="A0A1A6HLQ3"/>
<reference evidence="1 2" key="1">
    <citation type="submission" date="2016-06" db="EMBL/GenBank/DDBJ databases">
        <title>The Draft Genome Sequence and Annotation of the Desert Woodrat Neotoma lepida.</title>
        <authorList>
            <person name="Campbell M."/>
            <person name="Oakeson K.F."/>
            <person name="Yandell M."/>
            <person name="Halpert J.R."/>
            <person name="Dearing D."/>
        </authorList>
    </citation>
    <scope>NUCLEOTIDE SEQUENCE [LARGE SCALE GENOMIC DNA]</scope>
    <source>
        <strain evidence="1">417</strain>
        <tissue evidence="1">Liver</tissue>
    </source>
</reference>
<proteinExistence type="predicted"/>
<dbReference type="EMBL" id="LZPO01027379">
    <property type="protein sequence ID" value="OBS78885.1"/>
    <property type="molecule type" value="Genomic_DNA"/>
</dbReference>
<evidence type="ECO:0000313" key="1">
    <source>
        <dbReference type="EMBL" id="OBS78885.1"/>
    </source>
</evidence>
<feature type="non-terminal residue" evidence="1">
    <location>
        <position position="66"/>
    </location>
</feature>